<feature type="compositionally biased region" description="Polar residues" evidence="1">
    <location>
        <begin position="13"/>
        <end position="35"/>
    </location>
</feature>
<dbReference type="AlphaFoldDB" id="A0A5J4Q7X6"/>
<evidence type="ECO:0000256" key="1">
    <source>
        <dbReference type="SAM" id="MobiDB-lite"/>
    </source>
</evidence>
<sequence>MYEGQQRQKKSINRQLNIDFANQEQATDLGQSSQFDIPPEITLAQEKLTEAQQQQIEEDSISLLNLNTVYDIGALDWGRPPINDTQGRQPFETYAAGYKYDQFDNPIAYMKKPTQPIAKTQADVHKKLTKHAKIGKKK</sequence>
<protein>
    <submittedName>
        <fullName evidence="2">Uncharacterized protein</fullName>
    </submittedName>
</protein>
<comment type="caution">
    <text evidence="2">The sequence shown here is derived from an EMBL/GenBank/DDBJ whole genome shotgun (WGS) entry which is preliminary data.</text>
</comment>
<organism evidence="2 3">
    <name type="scientific">Streblomastix strix</name>
    <dbReference type="NCBI Taxonomy" id="222440"/>
    <lineage>
        <taxon>Eukaryota</taxon>
        <taxon>Metamonada</taxon>
        <taxon>Preaxostyla</taxon>
        <taxon>Oxymonadida</taxon>
        <taxon>Streblomastigidae</taxon>
        <taxon>Streblomastix</taxon>
    </lineage>
</organism>
<accession>A0A5J4Q7X6</accession>
<evidence type="ECO:0000313" key="3">
    <source>
        <dbReference type="Proteomes" id="UP000324800"/>
    </source>
</evidence>
<reference evidence="2 3" key="1">
    <citation type="submission" date="2019-03" db="EMBL/GenBank/DDBJ databases">
        <title>Single cell metagenomics reveals metabolic interactions within the superorganism composed of flagellate Streblomastix strix and complex community of Bacteroidetes bacteria on its surface.</title>
        <authorList>
            <person name="Treitli S.C."/>
            <person name="Kolisko M."/>
            <person name="Husnik F."/>
            <person name="Keeling P."/>
            <person name="Hampl V."/>
        </authorList>
    </citation>
    <scope>NUCLEOTIDE SEQUENCE [LARGE SCALE GENOMIC DNA]</scope>
    <source>
        <strain evidence="2">ST1C</strain>
    </source>
</reference>
<feature type="region of interest" description="Disordered" evidence="1">
    <location>
        <begin position="1"/>
        <end position="37"/>
    </location>
</feature>
<name>A0A5J4Q7X6_9EUKA</name>
<dbReference type="EMBL" id="SNRW01046497">
    <property type="protein sequence ID" value="KAA6317757.1"/>
    <property type="molecule type" value="Genomic_DNA"/>
</dbReference>
<proteinExistence type="predicted"/>
<evidence type="ECO:0000313" key="2">
    <source>
        <dbReference type="EMBL" id="KAA6317757.1"/>
    </source>
</evidence>
<dbReference type="Proteomes" id="UP000324800">
    <property type="component" value="Unassembled WGS sequence"/>
</dbReference>
<gene>
    <name evidence="2" type="ORF">EZS28_055045</name>
</gene>